<accession>U6LRM1</accession>
<dbReference type="Proteomes" id="UP000030750">
    <property type="component" value="Unassembled WGS sequence"/>
</dbReference>
<evidence type="ECO:0000313" key="2">
    <source>
        <dbReference type="Proteomes" id="UP000030750"/>
    </source>
</evidence>
<reference evidence="1" key="1">
    <citation type="submission" date="2013-10" db="EMBL/GenBank/DDBJ databases">
        <title>Genomic analysis of the causative agents of coccidiosis in chickens.</title>
        <authorList>
            <person name="Reid A.J."/>
            <person name="Blake D."/>
            <person name="Billington K."/>
            <person name="Browne H."/>
            <person name="Dunn M."/>
            <person name="Hung S."/>
            <person name="Kawahara F."/>
            <person name="Miranda-Saavedra D."/>
            <person name="Mourier T."/>
            <person name="Nagra H."/>
            <person name="Otto T.D."/>
            <person name="Rawlings N."/>
            <person name="Sanchez A."/>
            <person name="Sanders M."/>
            <person name="Subramaniam C."/>
            <person name="Tay Y."/>
            <person name="Dear P."/>
            <person name="Doerig C."/>
            <person name="Gruber A."/>
            <person name="Parkinson J."/>
            <person name="Shirley M."/>
            <person name="Wan K.L."/>
            <person name="Berriman M."/>
            <person name="Tomley F."/>
            <person name="Pain A."/>
        </authorList>
    </citation>
    <scope>NUCLEOTIDE SEQUENCE [LARGE SCALE GENOMIC DNA]</scope>
    <source>
        <strain evidence="1">Houghton</strain>
    </source>
</reference>
<keyword evidence="2" id="KW-1185">Reference proteome</keyword>
<proteinExistence type="predicted"/>
<name>U6LRM1_9EIME</name>
<gene>
    <name evidence="1" type="ORF">EBH_0045470</name>
</gene>
<evidence type="ECO:0000313" key="1">
    <source>
        <dbReference type="EMBL" id="CDJ51908.1"/>
    </source>
</evidence>
<organism evidence="1 2">
    <name type="scientific">Eimeria brunetti</name>
    <dbReference type="NCBI Taxonomy" id="51314"/>
    <lineage>
        <taxon>Eukaryota</taxon>
        <taxon>Sar</taxon>
        <taxon>Alveolata</taxon>
        <taxon>Apicomplexa</taxon>
        <taxon>Conoidasida</taxon>
        <taxon>Coccidia</taxon>
        <taxon>Eucoccidiorida</taxon>
        <taxon>Eimeriorina</taxon>
        <taxon>Eimeriidae</taxon>
        <taxon>Eimeria</taxon>
    </lineage>
</organism>
<dbReference type="AlphaFoldDB" id="U6LRM1"/>
<protein>
    <submittedName>
        <fullName evidence="1">Uncharacterized protein</fullName>
    </submittedName>
</protein>
<sequence length="68" mass="7464">MVQENREGCAAHGRAGLALRYVITEEETSAASEKGEMTDDVFLLVGYRDLGSGNIRVAVKSAERDEYK</sequence>
<dbReference type="EMBL" id="HG713036">
    <property type="protein sequence ID" value="CDJ51908.1"/>
    <property type="molecule type" value="Genomic_DNA"/>
</dbReference>
<dbReference type="VEuPathDB" id="ToxoDB:EBH_0045470"/>
<reference evidence="1" key="2">
    <citation type="submission" date="2013-10" db="EMBL/GenBank/DDBJ databases">
        <authorList>
            <person name="Aslett M."/>
        </authorList>
    </citation>
    <scope>NUCLEOTIDE SEQUENCE [LARGE SCALE GENOMIC DNA]</scope>
    <source>
        <strain evidence="1">Houghton</strain>
    </source>
</reference>